<dbReference type="GO" id="GO:0000813">
    <property type="term" value="C:ESCRT I complex"/>
    <property type="evidence" value="ECO:0007669"/>
    <property type="project" value="EnsemblFungi"/>
</dbReference>
<dbReference type="Proteomes" id="UP000005666">
    <property type="component" value="Chromosome 1"/>
</dbReference>
<gene>
    <name evidence="2" type="primary">TPHA0A04900</name>
    <name evidence="2" type="ordered locus">TPHA_0A04900</name>
</gene>
<proteinExistence type="predicted"/>
<accession>G8BNT7</accession>
<dbReference type="Pfam" id="PF09452">
    <property type="entry name" value="Mvb12"/>
    <property type="match status" value="1"/>
</dbReference>
<dbReference type="GO" id="GO:0031333">
    <property type="term" value="P:negative regulation of protein-containing complex assembly"/>
    <property type="evidence" value="ECO:0007669"/>
    <property type="project" value="EnsemblFungi"/>
</dbReference>
<evidence type="ECO:0000313" key="3">
    <source>
        <dbReference type="Proteomes" id="UP000005666"/>
    </source>
</evidence>
<dbReference type="InterPro" id="IPR019014">
    <property type="entry name" value="Mvb12"/>
</dbReference>
<dbReference type="Gene3D" id="6.10.250.1830">
    <property type="match status" value="1"/>
</dbReference>
<dbReference type="HOGENOM" id="CLU_154027_0_0_1"/>
<dbReference type="EMBL" id="HE612856">
    <property type="protein sequence ID" value="CCE61565.1"/>
    <property type="molecule type" value="Genomic_DNA"/>
</dbReference>
<dbReference type="RefSeq" id="XP_003683999.1">
    <property type="nucleotide sequence ID" value="XM_003683951.1"/>
</dbReference>
<feature type="domain" description="Multivesicular body sorting factor 12" evidence="1">
    <location>
        <begin position="7"/>
        <end position="98"/>
    </location>
</feature>
<organism evidence="2 3">
    <name type="scientific">Tetrapisispora phaffii (strain ATCC 24235 / CBS 4417 / NBRC 1672 / NRRL Y-8282 / UCD 70-5)</name>
    <name type="common">Yeast</name>
    <name type="synonym">Fabospora phaffii</name>
    <dbReference type="NCBI Taxonomy" id="1071381"/>
    <lineage>
        <taxon>Eukaryota</taxon>
        <taxon>Fungi</taxon>
        <taxon>Dikarya</taxon>
        <taxon>Ascomycota</taxon>
        <taxon>Saccharomycotina</taxon>
        <taxon>Saccharomycetes</taxon>
        <taxon>Saccharomycetales</taxon>
        <taxon>Saccharomycetaceae</taxon>
        <taxon>Tetrapisispora</taxon>
    </lineage>
</organism>
<dbReference type="AlphaFoldDB" id="G8BNT7"/>
<evidence type="ECO:0000259" key="1">
    <source>
        <dbReference type="Pfam" id="PF09452"/>
    </source>
</evidence>
<dbReference type="KEGG" id="tpf:TPHA_0A04900"/>
<dbReference type="STRING" id="1071381.G8BNT7"/>
<sequence length="100" mass="11646">MKKENVLKGIPLYNAFGESFPSQKNLNRLTVPNINVPASQQQPSEMFKPWYKLCNDLIEGCNNHDKSSEDFEKWYEDRYLKNKPHGMRESIVLSPSKKVT</sequence>
<dbReference type="GO" id="GO:0005829">
    <property type="term" value="C:cytosol"/>
    <property type="evidence" value="ECO:0007669"/>
    <property type="project" value="EnsemblFungi"/>
</dbReference>
<keyword evidence="3" id="KW-1185">Reference proteome</keyword>
<evidence type="ECO:0000313" key="2">
    <source>
        <dbReference type="EMBL" id="CCE61565.1"/>
    </source>
</evidence>
<name>G8BNT7_TETPH</name>
<dbReference type="eggNOG" id="ENOG502S5VY">
    <property type="taxonomic scope" value="Eukaryota"/>
</dbReference>
<dbReference type="GO" id="GO:1904669">
    <property type="term" value="P:ATP export"/>
    <property type="evidence" value="ECO:0007669"/>
    <property type="project" value="EnsemblFungi"/>
</dbReference>
<dbReference type="OMA" id="PWYEECD"/>
<reference evidence="2 3" key="1">
    <citation type="journal article" date="2011" name="Proc. Natl. Acad. Sci. U.S.A.">
        <title>Evolutionary erosion of yeast sex chromosomes by mating-type switching accidents.</title>
        <authorList>
            <person name="Gordon J.L."/>
            <person name="Armisen D."/>
            <person name="Proux-Wera E."/>
            <person name="Oheigeartaigh S.S."/>
            <person name="Byrne K.P."/>
            <person name="Wolfe K.H."/>
        </authorList>
    </citation>
    <scope>NUCLEOTIDE SEQUENCE [LARGE SCALE GENOMIC DNA]</scope>
    <source>
        <strain evidence="3">ATCC 24235 / CBS 4417 / NBRC 1672 / NRRL Y-8282 / UCD 70-5</strain>
    </source>
</reference>
<protein>
    <recommendedName>
        <fullName evidence="1">Multivesicular body sorting factor 12 domain-containing protein</fullName>
    </recommendedName>
</protein>
<dbReference type="GO" id="GO:0006623">
    <property type="term" value="P:protein targeting to vacuole"/>
    <property type="evidence" value="ECO:0007669"/>
    <property type="project" value="EnsemblFungi"/>
</dbReference>
<dbReference type="GO" id="GO:0043130">
    <property type="term" value="F:ubiquitin binding"/>
    <property type="evidence" value="ECO:0007669"/>
    <property type="project" value="EnsemblFungi"/>
</dbReference>
<dbReference type="OrthoDB" id="4065295at2759"/>
<dbReference type="GO" id="GO:0043162">
    <property type="term" value="P:ubiquitin-dependent protein catabolic process via the multivesicular body sorting pathway"/>
    <property type="evidence" value="ECO:0007669"/>
    <property type="project" value="EnsemblFungi"/>
</dbReference>
<dbReference type="GO" id="GO:0032509">
    <property type="term" value="P:endosome transport via multivesicular body sorting pathway"/>
    <property type="evidence" value="ECO:0007669"/>
    <property type="project" value="InterPro"/>
</dbReference>
<dbReference type="GeneID" id="11532599"/>